<dbReference type="InterPro" id="IPR008964">
    <property type="entry name" value="Invasin/intimin_cell_adhesion"/>
</dbReference>
<dbReference type="RefSeq" id="WP_118615880.1">
    <property type="nucleotide sequence ID" value="NZ_JACOOX010000006.1"/>
</dbReference>
<dbReference type="Proteomes" id="UP000615234">
    <property type="component" value="Unassembled WGS sequence"/>
</dbReference>
<proteinExistence type="predicted"/>
<comment type="caution">
    <text evidence="2">The sequence shown here is derived from an EMBL/GenBank/DDBJ whole genome shotgun (WGS) entry which is preliminary data.</text>
</comment>
<dbReference type="Pfam" id="PF02368">
    <property type="entry name" value="Big_2"/>
    <property type="match status" value="2"/>
</dbReference>
<dbReference type="AlphaFoldDB" id="A0A8I0AM61"/>
<sequence length="683" mass="74454">MNRIHNMSYAKRILAWVLAVTVVLSILTIPQGESYAAAGTVKSIAVTNLPAKQLTLKKGKTFTLKSKVTVTGKASKKVTYKTSNKKIVTVNAKGKITAKKKGTAKIYVISKANKKKKCTITVTVGTPVTKVKLNKTKSTMTVGKKQTLKATITPKKASNKAVVWKSSNTKVATVSGKGVVTAKKAGTVTITATAKDGSGKKAACKITVKNQVKPAPTPVTVKSVKAIGMMQVQVELTGTKELSSSDFKIYKRKYSFGSYKKECNIDSVKTSDKITYKITLDTLDALVTGDMVQVVIAKMNYKGEAAYKGIIREQTTKSEIIKSVGDSINHYSDEKYYEPGLVGLCSFKITGELPQGITYKIIKDDDMFNGITDCLEFSGSFTKGGIYTTKIEVEDEIGNKVHHTITWKIADENRLMAADIVQYDYLRQEKGETKKSCHVDLDASVYGGNGSVKYEILECSNEISYSKSAFGLNCILDTEKTGTYTLKAKVTDTEDASITTILSVTIIVKDSVAFKGCVYDLDGHKITSTVADVAAPYYISLYAKEKDTLCDASEFNDPKSDGSFQIFVPDGTYDVFVASEAQDIGTWVCDSKVTASTPYQKIVLPVYQITIGSDNPAIDIRNFTKWRSNERKTIYGNVIYLTAGTHIWTSTATIDGVEYTATLNVTVTDKTRSTTVKAHVVAK</sequence>
<dbReference type="EMBL" id="JACOOX010000006">
    <property type="protein sequence ID" value="MBC5663571.1"/>
    <property type="molecule type" value="Genomic_DNA"/>
</dbReference>
<dbReference type="CDD" id="cd11304">
    <property type="entry name" value="Cadherin_repeat"/>
    <property type="match status" value="1"/>
</dbReference>
<protein>
    <submittedName>
        <fullName evidence="2">Ig-like domain-containing protein</fullName>
    </submittedName>
</protein>
<evidence type="ECO:0000313" key="2">
    <source>
        <dbReference type="EMBL" id="MBC5663571.1"/>
    </source>
</evidence>
<evidence type="ECO:0000259" key="1">
    <source>
        <dbReference type="SMART" id="SM00635"/>
    </source>
</evidence>
<feature type="domain" description="BIG2" evidence="1">
    <location>
        <begin position="127"/>
        <end position="204"/>
    </location>
</feature>
<dbReference type="Gene3D" id="2.60.40.1080">
    <property type="match status" value="2"/>
</dbReference>
<feature type="domain" description="BIG2" evidence="1">
    <location>
        <begin position="40"/>
        <end position="119"/>
    </location>
</feature>
<name>A0A8I0AM61_9FIRM</name>
<keyword evidence="3" id="KW-1185">Reference proteome</keyword>
<reference evidence="2 3" key="1">
    <citation type="submission" date="2020-08" db="EMBL/GenBank/DDBJ databases">
        <title>Genome public.</title>
        <authorList>
            <person name="Liu C."/>
            <person name="Sun Q."/>
        </authorList>
    </citation>
    <scope>NUCLEOTIDE SEQUENCE [LARGE SCALE GENOMIC DNA]</scope>
    <source>
        <strain evidence="2 3">NSJ-10</strain>
    </source>
</reference>
<dbReference type="InterPro" id="IPR003343">
    <property type="entry name" value="Big_2"/>
</dbReference>
<evidence type="ECO:0000313" key="3">
    <source>
        <dbReference type="Proteomes" id="UP000615234"/>
    </source>
</evidence>
<gene>
    <name evidence="2" type="ORF">H8S09_11940</name>
</gene>
<accession>A0A8I0AM61</accession>
<dbReference type="SUPFAM" id="SSF49373">
    <property type="entry name" value="Invasin/intimin cell-adhesion fragments"/>
    <property type="match status" value="2"/>
</dbReference>
<organism evidence="2 3">
    <name type="scientific">Coprococcus hominis</name>
    <name type="common">ex Liu et al. 2022</name>
    <dbReference type="NCBI Taxonomy" id="2763039"/>
    <lineage>
        <taxon>Bacteria</taxon>
        <taxon>Bacillati</taxon>
        <taxon>Bacillota</taxon>
        <taxon>Clostridia</taxon>
        <taxon>Lachnospirales</taxon>
        <taxon>Lachnospiraceae</taxon>
        <taxon>Coprococcus</taxon>
    </lineage>
</organism>
<dbReference type="SMART" id="SM00635">
    <property type="entry name" value="BID_2"/>
    <property type="match status" value="2"/>
</dbReference>